<evidence type="ECO:0000256" key="5">
    <source>
        <dbReference type="ARBA" id="ARBA00023274"/>
    </source>
</evidence>
<dbReference type="PANTHER" id="PTHR21183:SF18">
    <property type="entry name" value="LARGE RIBOSOMAL SUBUNIT PROTEIN UL29M"/>
    <property type="match status" value="1"/>
</dbReference>
<feature type="non-terminal residue" evidence="8">
    <location>
        <position position="1"/>
    </location>
</feature>
<dbReference type="Proteomes" id="UP000194236">
    <property type="component" value="Unassembled WGS sequence"/>
</dbReference>
<evidence type="ECO:0000256" key="7">
    <source>
        <dbReference type="SAM" id="MobiDB-lite"/>
    </source>
</evidence>
<keyword evidence="5" id="KW-0687">Ribonucleoprotein</keyword>
<dbReference type="AlphaFoldDB" id="A0A1Y3AVE6"/>
<keyword evidence="4" id="KW-0496">Mitochondrion</keyword>
<evidence type="ECO:0000313" key="8">
    <source>
        <dbReference type="EMBL" id="OTF71145.1"/>
    </source>
</evidence>
<dbReference type="Pfam" id="PF06984">
    <property type="entry name" value="MRP-L47"/>
    <property type="match status" value="1"/>
</dbReference>
<dbReference type="InterPro" id="IPR010729">
    <property type="entry name" value="Ribosomal_uL29_mit"/>
</dbReference>
<dbReference type="Gene3D" id="6.10.330.20">
    <property type="match status" value="1"/>
</dbReference>
<organism evidence="8 9">
    <name type="scientific">Euroglyphus maynei</name>
    <name type="common">Mayne's house dust mite</name>
    <dbReference type="NCBI Taxonomy" id="6958"/>
    <lineage>
        <taxon>Eukaryota</taxon>
        <taxon>Metazoa</taxon>
        <taxon>Ecdysozoa</taxon>
        <taxon>Arthropoda</taxon>
        <taxon>Chelicerata</taxon>
        <taxon>Arachnida</taxon>
        <taxon>Acari</taxon>
        <taxon>Acariformes</taxon>
        <taxon>Sarcoptiformes</taxon>
        <taxon>Astigmata</taxon>
        <taxon>Psoroptidia</taxon>
        <taxon>Analgoidea</taxon>
        <taxon>Pyroglyphidae</taxon>
        <taxon>Pyroglyphinae</taxon>
        <taxon>Euroglyphus</taxon>
    </lineage>
</organism>
<dbReference type="InterPro" id="IPR038340">
    <property type="entry name" value="MRP-L47_sf"/>
</dbReference>
<accession>A0A1Y3AVE6</accession>
<evidence type="ECO:0000256" key="4">
    <source>
        <dbReference type="ARBA" id="ARBA00023128"/>
    </source>
</evidence>
<name>A0A1Y3AVE6_EURMA</name>
<evidence type="ECO:0000313" key="9">
    <source>
        <dbReference type="Proteomes" id="UP000194236"/>
    </source>
</evidence>
<evidence type="ECO:0000256" key="1">
    <source>
        <dbReference type="ARBA" id="ARBA00004173"/>
    </source>
</evidence>
<dbReference type="EMBL" id="MUJZ01062386">
    <property type="protein sequence ID" value="OTF71145.1"/>
    <property type="molecule type" value="Genomic_DNA"/>
</dbReference>
<comment type="caution">
    <text evidence="8">The sequence shown here is derived from an EMBL/GenBank/DDBJ whole genome shotgun (WGS) entry which is preliminary data.</text>
</comment>
<dbReference type="GO" id="GO:0005762">
    <property type="term" value="C:mitochondrial large ribosomal subunit"/>
    <property type="evidence" value="ECO:0007669"/>
    <property type="project" value="TreeGrafter"/>
</dbReference>
<dbReference type="GO" id="GO:0003735">
    <property type="term" value="F:structural constituent of ribosome"/>
    <property type="evidence" value="ECO:0007669"/>
    <property type="project" value="InterPro"/>
</dbReference>
<comment type="subcellular location">
    <subcellularLocation>
        <location evidence="1">Mitochondrion</location>
    </subcellularLocation>
</comment>
<evidence type="ECO:0000256" key="3">
    <source>
        <dbReference type="ARBA" id="ARBA00022980"/>
    </source>
</evidence>
<evidence type="ECO:0000256" key="2">
    <source>
        <dbReference type="ARBA" id="ARBA00009254"/>
    </source>
</evidence>
<dbReference type="PANTHER" id="PTHR21183">
    <property type="entry name" value="RIBOSOMAL PROTEIN L47, MITOCHONDRIAL-RELATED"/>
    <property type="match status" value="1"/>
</dbReference>
<evidence type="ECO:0000256" key="6">
    <source>
        <dbReference type="ARBA" id="ARBA00035289"/>
    </source>
</evidence>
<feature type="region of interest" description="Disordered" evidence="7">
    <location>
        <begin position="1"/>
        <end position="23"/>
    </location>
</feature>
<keyword evidence="3 8" id="KW-0689">Ribosomal protein</keyword>
<dbReference type="GO" id="GO:0032543">
    <property type="term" value="P:mitochondrial translation"/>
    <property type="evidence" value="ECO:0007669"/>
    <property type="project" value="TreeGrafter"/>
</dbReference>
<dbReference type="OrthoDB" id="270763at2759"/>
<sequence>FLSTANFSSRNSSAVDNIPGQESTDLTKLSSEEINKRLMTFFDVPDNWTKEEVKSGRGWRIEELRIKSNSDLHKLWYILYKERNMLMTMEQAAKDEVENMTSPERLVKVEDGMKNIEEVVKERNRAYWQLEVGDSSPAERRKAFRRDIFGRWRMIAC</sequence>
<reference evidence="8 9" key="1">
    <citation type="submission" date="2017-03" db="EMBL/GenBank/DDBJ databases">
        <title>Genome Survey of Euroglyphus maynei.</title>
        <authorList>
            <person name="Arlian L.G."/>
            <person name="Morgan M.S."/>
            <person name="Rider S.D."/>
        </authorList>
    </citation>
    <scope>NUCLEOTIDE SEQUENCE [LARGE SCALE GENOMIC DNA]</scope>
    <source>
        <strain evidence="8">Arlian Lab</strain>
        <tissue evidence="8">Whole body</tissue>
    </source>
</reference>
<gene>
    <name evidence="8" type="ORF">BLA29_012575</name>
</gene>
<feature type="non-terminal residue" evidence="8">
    <location>
        <position position="157"/>
    </location>
</feature>
<protein>
    <recommendedName>
        <fullName evidence="6">Large ribosomal subunit protein uL29m</fullName>
    </recommendedName>
</protein>
<proteinExistence type="inferred from homology"/>
<keyword evidence="9" id="KW-1185">Reference proteome</keyword>
<comment type="similarity">
    <text evidence="2">Belongs to the universal ribosomal protein uL29 family.</text>
</comment>